<feature type="binding site" evidence="7">
    <location>
        <position position="125"/>
    </location>
    <ligand>
        <name>S-adenosyl-L-methionine</name>
        <dbReference type="ChEBI" id="CHEBI:59789"/>
    </ligand>
</feature>
<dbReference type="InterPro" id="IPR003358">
    <property type="entry name" value="tRNA_(Gua-N-7)_MeTrfase_Trmb"/>
</dbReference>
<reference evidence="9 10" key="1">
    <citation type="submission" date="2019-06" db="EMBL/GenBank/DDBJ databases">
        <title>Quisquiliibacterium sp. nov., isolated from a maize field.</title>
        <authorList>
            <person name="Lin S.-Y."/>
            <person name="Tsai C.-F."/>
            <person name="Young C.-C."/>
        </authorList>
    </citation>
    <scope>NUCLEOTIDE SEQUENCE [LARGE SCALE GENOMIC DNA]</scope>
    <source>
        <strain evidence="9 10">CC-CFT501</strain>
    </source>
</reference>
<evidence type="ECO:0000256" key="4">
    <source>
        <dbReference type="ARBA" id="ARBA00022679"/>
    </source>
</evidence>
<dbReference type="PROSITE" id="PS51625">
    <property type="entry name" value="SAM_MT_TRMB"/>
    <property type="match status" value="1"/>
</dbReference>
<comment type="caution">
    <text evidence="9">The sequence shown here is derived from an EMBL/GenBank/DDBJ whole genome shotgun (WGS) entry which is preliminary data.</text>
</comment>
<dbReference type="InterPro" id="IPR029063">
    <property type="entry name" value="SAM-dependent_MTases_sf"/>
</dbReference>
<accession>A0A5C8NZ15</accession>
<evidence type="ECO:0000313" key="9">
    <source>
        <dbReference type="EMBL" id="TXL66311.1"/>
    </source>
</evidence>
<comment type="similarity">
    <text evidence="7">Belongs to the class I-like SAM-binding methyltransferase superfamily. TrmB family.</text>
</comment>
<dbReference type="PANTHER" id="PTHR23417:SF14">
    <property type="entry name" value="PENTACOTRIPEPTIDE-REPEAT REGION OF PRORP DOMAIN-CONTAINING PROTEIN"/>
    <property type="match status" value="1"/>
</dbReference>
<protein>
    <recommendedName>
        <fullName evidence="7">tRNA (guanine-N(7)-)-methyltransferase</fullName>
        <ecNumber evidence="7">2.1.1.33</ecNumber>
    </recommendedName>
    <alternativeName>
        <fullName evidence="7">tRNA (guanine(46)-N(7))-methyltransferase</fullName>
    </alternativeName>
    <alternativeName>
        <fullName evidence="7">tRNA(m7G46)-methyltransferase</fullName>
    </alternativeName>
</protein>
<dbReference type="GO" id="GO:0008176">
    <property type="term" value="F:tRNA (guanine(46)-N7)-methyltransferase activity"/>
    <property type="evidence" value="ECO:0007669"/>
    <property type="project" value="UniProtKB-UniRule"/>
</dbReference>
<keyword evidence="5 7" id="KW-0949">S-adenosyl-L-methionine</keyword>
<dbReference type="Gene3D" id="3.40.50.150">
    <property type="entry name" value="Vaccinia Virus protein VP39"/>
    <property type="match status" value="1"/>
</dbReference>
<evidence type="ECO:0000256" key="7">
    <source>
        <dbReference type="HAMAP-Rule" id="MF_01057"/>
    </source>
</evidence>
<comment type="function">
    <text evidence="2 7">Catalyzes the formation of N(7)-methylguanine at position 46 (m7G46) in tRNA.</text>
</comment>
<dbReference type="AlphaFoldDB" id="A0A5C8NZ15"/>
<evidence type="ECO:0000256" key="3">
    <source>
        <dbReference type="ARBA" id="ARBA00022603"/>
    </source>
</evidence>
<feature type="binding site" evidence="7">
    <location>
        <position position="73"/>
    </location>
    <ligand>
        <name>S-adenosyl-L-methionine</name>
        <dbReference type="ChEBI" id="CHEBI:59789"/>
    </ligand>
</feature>
<comment type="pathway">
    <text evidence="7">tRNA modification; N(7)-methylguanine-tRNA biosynthesis.</text>
</comment>
<name>A0A5C8NZ15_9BURK</name>
<keyword evidence="3 7" id="KW-0489">Methyltransferase</keyword>
<feature type="binding site" evidence="7">
    <location>
        <position position="148"/>
    </location>
    <ligand>
        <name>S-adenosyl-L-methionine</name>
        <dbReference type="ChEBI" id="CHEBI:59789"/>
    </ligand>
</feature>
<feature type="binding site" evidence="7">
    <location>
        <begin position="240"/>
        <end position="243"/>
    </location>
    <ligand>
        <name>substrate</name>
    </ligand>
</feature>
<organism evidence="9 10">
    <name type="scientific">Zeimonas arvi</name>
    <dbReference type="NCBI Taxonomy" id="2498847"/>
    <lineage>
        <taxon>Bacteria</taxon>
        <taxon>Pseudomonadati</taxon>
        <taxon>Pseudomonadota</taxon>
        <taxon>Betaproteobacteria</taxon>
        <taxon>Burkholderiales</taxon>
        <taxon>Burkholderiaceae</taxon>
        <taxon>Zeimonas</taxon>
    </lineage>
</organism>
<comment type="catalytic activity">
    <reaction evidence="1 7">
        <text>guanosine(46) in tRNA + S-adenosyl-L-methionine = N(7)-methylguanosine(46) in tRNA + S-adenosyl-L-homocysteine</text>
        <dbReference type="Rhea" id="RHEA:42708"/>
        <dbReference type="Rhea" id="RHEA-COMP:10188"/>
        <dbReference type="Rhea" id="RHEA-COMP:10189"/>
        <dbReference type="ChEBI" id="CHEBI:57856"/>
        <dbReference type="ChEBI" id="CHEBI:59789"/>
        <dbReference type="ChEBI" id="CHEBI:74269"/>
        <dbReference type="ChEBI" id="CHEBI:74480"/>
        <dbReference type="EC" id="2.1.1.33"/>
    </reaction>
</comment>
<feature type="compositionally biased region" description="Basic residues" evidence="8">
    <location>
        <begin position="22"/>
        <end position="33"/>
    </location>
</feature>
<dbReference type="InterPro" id="IPR055361">
    <property type="entry name" value="tRNA_methyltr_TrmB_bact"/>
</dbReference>
<evidence type="ECO:0000256" key="6">
    <source>
        <dbReference type="ARBA" id="ARBA00022694"/>
    </source>
</evidence>
<dbReference type="HAMAP" id="MF_01057">
    <property type="entry name" value="tRNA_methyltr_TrmB"/>
    <property type="match status" value="1"/>
</dbReference>
<dbReference type="UniPathway" id="UPA00989"/>
<dbReference type="Pfam" id="PF02390">
    <property type="entry name" value="Methyltransf_4"/>
    <property type="match status" value="1"/>
</dbReference>
<dbReference type="NCBIfam" id="TIGR00091">
    <property type="entry name" value="tRNA (guanosine(46)-N7)-methyltransferase TrmB"/>
    <property type="match status" value="1"/>
</dbReference>
<sequence length="263" mass="29068">MNERPDPAPAAGADRPVEGAHPHIRSFSGRRGHFTPGQKQAYETLFDRWTLPWRREPIVPAAAFGREAPLVLEIGFGMGETTARIAQSMPGTDFLGVEVYPAGVGSLLRRIDEAGLANVRIVQHDAVEVVRDMIARDSLAGIHVFFPDPWPKTRHHKRRLIQPPFVALLASRLAPGGYLHCATDWEHYAVQMLAVLAGEPLLENTAFDAAPPGAGRRTVTGETAADCRGFAPRPHYRPVTKFENRGLKLGHGVWDVVFRRRLT</sequence>
<dbReference type="Proteomes" id="UP000321548">
    <property type="component" value="Unassembled WGS sequence"/>
</dbReference>
<evidence type="ECO:0000256" key="2">
    <source>
        <dbReference type="ARBA" id="ARBA00003015"/>
    </source>
</evidence>
<dbReference type="SUPFAM" id="SSF53335">
    <property type="entry name" value="S-adenosyl-L-methionine-dependent methyltransferases"/>
    <property type="match status" value="1"/>
</dbReference>
<dbReference type="OrthoDB" id="9802090at2"/>
<dbReference type="GO" id="GO:0043527">
    <property type="term" value="C:tRNA methyltransferase complex"/>
    <property type="evidence" value="ECO:0007669"/>
    <property type="project" value="TreeGrafter"/>
</dbReference>
<evidence type="ECO:0000256" key="1">
    <source>
        <dbReference type="ARBA" id="ARBA00000142"/>
    </source>
</evidence>
<feature type="region of interest" description="Disordered" evidence="8">
    <location>
        <begin position="1"/>
        <end position="36"/>
    </location>
</feature>
<keyword evidence="10" id="KW-1185">Reference proteome</keyword>
<feature type="binding site" evidence="7">
    <location>
        <position position="98"/>
    </location>
    <ligand>
        <name>S-adenosyl-L-methionine</name>
        <dbReference type="ChEBI" id="CHEBI:59789"/>
    </ligand>
</feature>
<comment type="caution">
    <text evidence="7">Lacks conserved residue(s) required for the propagation of feature annotation.</text>
</comment>
<keyword evidence="6 7" id="KW-0819">tRNA processing</keyword>
<dbReference type="RefSeq" id="WP_147704222.1">
    <property type="nucleotide sequence ID" value="NZ_VDUY01000003.1"/>
</dbReference>
<gene>
    <name evidence="7 9" type="primary">trmB</name>
    <name evidence="9" type="ORF">FHP08_09605</name>
</gene>
<feature type="binding site" evidence="7">
    <location>
        <position position="152"/>
    </location>
    <ligand>
        <name>substrate</name>
    </ligand>
</feature>
<dbReference type="EC" id="2.1.1.33" evidence="7"/>
<dbReference type="CDD" id="cd02440">
    <property type="entry name" value="AdoMet_MTases"/>
    <property type="match status" value="1"/>
</dbReference>
<evidence type="ECO:0000256" key="8">
    <source>
        <dbReference type="SAM" id="MobiDB-lite"/>
    </source>
</evidence>
<evidence type="ECO:0000256" key="5">
    <source>
        <dbReference type="ARBA" id="ARBA00022691"/>
    </source>
</evidence>
<evidence type="ECO:0000313" key="10">
    <source>
        <dbReference type="Proteomes" id="UP000321548"/>
    </source>
</evidence>
<feature type="binding site" evidence="7">
    <location>
        <position position="184"/>
    </location>
    <ligand>
        <name>substrate</name>
    </ligand>
</feature>
<proteinExistence type="inferred from homology"/>
<dbReference type="PANTHER" id="PTHR23417">
    <property type="entry name" value="3-DEOXY-D-MANNO-OCTULOSONIC-ACID TRANSFERASE/TRNA GUANINE-N 7 - -METHYLTRANSFERASE"/>
    <property type="match status" value="1"/>
</dbReference>
<keyword evidence="4 7" id="KW-0808">Transferase</keyword>
<dbReference type="EMBL" id="VDUY01000003">
    <property type="protein sequence ID" value="TXL66311.1"/>
    <property type="molecule type" value="Genomic_DNA"/>
</dbReference>